<proteinExistence type="predicted"/>
<reference evidence="2" key="1">
    <citation type="journal article" date="2019" name="Int. J. Syst. Evol. Microbiol.">
        <title>The Global Catalogue of Microorganisms (GCM) 10K type strain sequencing project: providing services to taxonomists for standard genome sequencing and annotation.</title>
        <authorList>
            <consortium name="The Broad Institute Genomics Platform"/>
            <consortium name="The Broad Institute Genome Sequencing Center for Infectious Disease"/>
            <person name="Wu L."/>
            <person name="Ma J."/>
        </authorList>
    </citation>
    <scope>NUCLEOTIDE SEQUENCE [LARGE SCALE GENOMIC DNA]</scope>
    <source>
        <strain evidence="2">CGMCC 1.12942</strain>
    </source>
</reference>
<evidence type="ECO:0000313" key="2">
    <source>
        <dbReference type="Proteomes" id="UP001596500"/>
    </source>
</evidence>
<accession>A0ABW2RLI4</accession>
<dbReference type="EMBL" id="JBHTBW010000038">
    <property type="protein sequence ID" value="MFC7441830.1"/>
    <property type="molecule type" value="Genomic_DNA"/>
</dbReference>
<protein>
    <submittedName>
        <fullName evidence="1">Uncharacterized protein</fullName>
    </submittedName>
</protein>
<name>A0ABW2RLI4_9BACL</name>
<dbReference type="Proteomes" id="UP001596500">
    <property type="component" value="Unassembled WGS sequence"/>
</dbReference>
<sequence>MFQNEPIQTELGEIDGRNGIYLDDVKQTFSPNQLTFVGDINGNLCTNNTLGYRWYSYELTFHQVQAYDCRELEICKWKVISSFDEVKNSELIKELRLEGKGYKHYILSTYDYIYQVIAKDFELKITGHRS</sequence>
<comment type="caution">
    <text evidence="1">The sequence shown here is derived from an EMBL/GenBank/DDBJ whole genome shotgun (WGS) entry which is preliminary data.</text>
</comment>
<dbReference type="RefSeq" id="WP_379865312.1">
    <property type="nucleotide sequence ID" value="NZ_JBHTBW010000038.1"/>
</dbReference>
<gene>
    <name evidence="1" type="ORF">ACFQNG_12075</name>
</gene>
<organism evidence="1 2">
    <name type="scientific">Laceyella putida</name>
    <dbReference type="NCBI Taxonomy" id="110101"/>
    <lineage>
        <taxon>Bacteria</taxon>
        <taxon>Bacillati</taxon>
        <taxon>Bacillota</taxon>
        <taxon>Bacilli</taxon>
        <taxon>Bacillales</taxon>
        <taxon>Thermoactinomycetaceae</taxon>
        <taxon>Laceyella</taxon>
    </lineage>
</organism>
<keyword evidence="2" id="KW-1185">Reference proteome</keyword>
<evidence type="ECO:0000313" key="1">
    <source>
        <dbReference type="EMBL" id="MFC7441830.1"/>
    </source>
</evidence>